<reference evidence="1" key="1">
    <citation type="submission" date="2015-07" db="EMBL/GenBank/DDBJ databases">
        <title>Adaptation to a free-living lifestyle via gene acquisitions in the diplomonad Trepomonas sp. PC1.</title>
        <authorList>
            <person name="Xu F."/>
            <person name="Jerlstrom-Hultqvist J."/>
            <person name="Kolisko M."/>
            <person name="Simpson A.G.B."/>
            <person name="Roger A.J."/>
            <person name="Svard S.G."/>
            <person name="Andersson J.O."/>
        </authorList>
    </citation>
    <scope>NUCLEOTIDE SEQUENCE</scope>
    <source>
        <strain evidence="1">PC1</strain>
    </source>
</reference>
<dbReference type="Pfam" id="PF13306">
    <property type="entry name" value="LRR_5"/>
    <property type="match status" value="2"/>
</dbReference>
<proteinExistence type="predicted"/>
<feature type="non-terminal residue" evidence="1">
    <location>
        <position position="1"/>
    </location>
</feature>
<dbReference type="SUPFAM" id="SSF52058">
    <property type="entry name" value="L domain-like"/>
    <property type="match status" value="1"/>
</dbReference>
<name>A0A146KMN6_9EUKA</name>
<dbReference type="PANTHER" id="PTHR45661:SF3">
    <property type="entry name" value="IG-LIKE DOMAIN-CONTAINING PROTEIN"/>
    <property type="match status" value="1"/>
</dbReference>
<accession>A0A146KMN6</accession>
<dbReference type="PANTHER" id="PTHR45661">
    <property type="entry name" value="SURFACE ANTIGEN"/>
    <property type="match status" value="1"/>
</dbReference>
<dbReference type="AlphaFoldDB" id="A0A146KMN6"/>
<dbReference type="InterPro" id="IPR032675">
    <property type="entry name" value="LRR_dom_sf"/>
</dbReference>
<dbReference type="Gene3D" id="3.80.10.10">
    <property type="entry name" value="Ribonuclease Inhibitor"/>
    <property type="match status" value="2"/>
</dbReference>
<organism evidence="1">
    <name type="scientific">Trepomonas sp. PC1</name>
    <dbReference type="NCBI Taxonomy" id="1076344"/>
    <lineage>
        <taxon>Eukaryota</taxon>
        <taxon>Metamonada</taxon>
        <taxon>Diplomonadida</taxon>
        <taxon>Hexamitidae</taxon>
        <taxon>Hexamitinae</taxon>
        <taxon>Trepomonas</taxon>
    </lineage>
</organism>
<sequence>FTYQDNQQEQAKQLTTIIDYGQCIDIKDSAQYQNFSVVFIKGNQLQTIGDSSLLWTFNLFGITSHSVIEIKSSAFYACCALTCVNLDNVEILSDNSFAYCMALKTICFKKVKIIKDSCFCDCYSLQAISFESAEHIEYDSFGQCFSLQLAILPNIKSGEEGCFQSTKQIEFVPQIPEDLRDKLVSKITDQQQINQSDPLIYRQIIRMKLYHNLNCSLTLLYSKAADIPKESFQHFYQLLFASLPRVQKINERAFFFCSILEEVDVRCLRFVGQQAFAECCKLSTINLNNAEILEENAFEKCFVLNNVDLSNIKEVPNAFERCSNLTNFCCPICYYDPIDDKMLKERSGGRVCVWGRYQVNDRLRRIRKLQKKFRNQLRYYKIE</sequence>
<evidence type="ECO:0000313" key="1">
    <source>
        <dbReference type="EMBL" id="JAP96571.1"/>
    </source>
</evidence>
<dbReference type="EMBL" id="GDID01000035">
    <property type="protein sequence ID" value="JAP96571.1"/>
    <property type="molecule type" value="Transcribed_RNA"/>
</dbReference>
<gene>
    <name evidence="1" type="ORF">TPC1_10044</name>
</gene>
<dbReference type="InterPro" id="IPR026906">
    <property type="entry name" value="LRR_5"/>
</dbReference>
<protein>
    <submittedName>
        <fullName evidence="1">Leucine rich repeats-containing protein</fullName>
    </submittedName>
</protein>
<dbReference type="InterPro" id="IPR053139">
    <property type="entry name" value="Surface_bspA-like"/>
</dbReference>